<proteinExistence type="predicted"/>
<sequence>MSLYIRRVITRGGERTVTTTITREGFKAKLDRGAGRGEDYDEPAVKEGGV</sequence>
<protein>
    <submittedName>
        <fullName evidence="1">Uncharacterized protein</fullName>
    </submittedName>
</protein>
<accession>A0A6J4QQR1</accession>
<reference evidence="1" key="1">
    <citation type="submission" date="2020-02" db="EMBL/GenBank/DDBJ databases">
        <authorList>
            <person name="Meier V. D."/>
        </authorList>
    </citation>
    <scope>NUCLEOTIDE SEQUENCE</scope>
    <source>
        <strain evidence="1">AVDCRST_MAG58</strain>
    </source>
</reference>
<gene>
    <name evidence="1" type="ORF">AVDCRST_MAG58-808</name>
</gene>
<dbReference type="EMBL" id="CADCVF010000018">
    <property type="protein sequence ID" value="CAA9449200.1"/>
    <property type="molecule type" value="Genomic_DNA"/>
</dbReference>
<name>A0A6J4QQR1_9ACTN</name>
<evidence type="ECO:0000313" key="1">
    <source>
        <dbReference type="EMBL" id="CAA9449200.1"/>
    </source>
</evidence>
<organism evidence="1">
    <name type="scientific">uncultured Rubrobacteraceae bacterium</name>
    <dbReference type="NCBI Taxonomy" id="349277"/>
    <lineage>
        <taxon>Bacteria</taxon>
        <taxon>Bacillati</taxon>
        <taxon>Actinomycetota</taxon>
        <taxon>Rubrobacteria</taxon>
        <taxon>Rubrobacterales</taxon>
        <taxon>Rubrobacteraceae</taxon>
        <taxon>environmental samples</taxon>
    </lineage>
</organism>
<dbReference type="AlphaFoldDB" id="A0A6J4QQR1"/>